<accession>A0A6N8DMC0</accession>
<evidence type="ECO:0000256" key="3">
    <source>
        <dbReference type="ARBA" id="ARBA00023163"/>
    </source>
</evidence>
<keyword evidence="2" id="KW-0805">Transcription regulation</keyword>
<evidence type="ECO:0000313" key="6">
    <source>
        <dbReference type="EMBL" id="MTV29924.1"/>
    </source>
</evidence>
<dbReference type="EMBL" id="WNKS01000002">
    <property type="protein sequence ID" value="MTV29924.1"/>
    <property type="molecule type" value="Genomic_DNA"/>
</dbReference>
<dbReference type="PIRSF" id="PIRSF036400">
    <property type="entry name" value="RR_Ctr_UCP036400"/>
    <property type="match status" value="1"/>
</dbReference>
<dbReference type="Pfam" id="PF22029">
    <property type="entry name" value="PhyR_sigma2"/>
    <property type="match status" value="1"/>
</dbReference>
<dbReference type="InterPro" id="IPR053866">
    <property type="entry name" value="PhyR_sigma2"/>
</dbReference>
<dbReference type="NCBIfam" id="NF006623">
    <property type="entry name" value="PRK09191.1"/>
    <property type="match status" value="1"/>
</dbReference>
<dbReference type="CDD" id="cd17540">
    <property type="entry name" value="REC_PhyR"/>
    <property type="match status" value="1"/>
</dbReference>
<evidence type="ECO:0000256" key="1">
    <source>
        <dbReference type="ARBA" id="ARBA00022553"/>
    </source>
</evidence>
<sequence length="265" mass="28379">MSAAKVIVEQMPHLRRYARAMSGSQAAGDAAVEAMLKQLLASPGLFNPEADGREECFRLFSLFWNARMPQSVASEPASAAPDRRIEALAPVARQVFLLTAVEEFTPGQAARILDVPKDKIAALIAEVGRALTAQVASKVAIIEDEPMIAMDLESIVSSLGHQVVGPARTHSEAVALAQAEHPGLVLADVRLADGSSGLEAVNEILESCATPVIFITAFPESLLTGERPEPTFLISKPFRAETVKALVSQALFFDEQARPAQRRTA</sequence>
<protein>
    <submittedName>
        <fullName evidence="6">Response regulator</fullName>
    </submittedName>
</protein>
<dbReference type="GO" id="GO:0000160">
    <property type="term" value="P:phosphorelay signal transduction system"/>
    <property type="evidence" value="ECO:0007669"/>
    <property type="project" value="InterPro"/>
</dbReference>
<dbReference type="RefSeq" id="WP_155444593.1">
    <property type="nucleotide sequence ID" value="NZ_JAOQNR010000002.1"/>
</dbReference>
<organism evidence="6 7">
    <name type="scientific">Rhodoblastus acidophilus</name>
    <name type="common">Rhodopseudomonas acidophila</name>
    <dbReference type="NCBI Taxonomy" id="1074"/>
    <lineage>
        <taxon>Bacteria</taxon>
        <taxon>Pseudomonadati</taxon>
        <taxon>Pseudomonadota</taxon>
        <taxon>Alphaproteobacteria</taxon>
        <taxon>Hyphomicrobiales</taxon>
        <taxon>Rhodoblastaceae</taxon>
        <taxon>Rhodoblastus</taxon>
    </lineage>
</organism>
<dbReference type="Gene3D" id="3.40.50.2300">
    <property type="match status" value="1"/>
</dbReference>
<keyword evidence="1 4" id="KW-0597">Phosphoprotein</keyword>
<proteinExistence type="predicted"/>
<dbReference type="PANTHER" id="PTHR44591">
    <property type="entry name" value="STRESS RESPONSE REGULATOR PROTEIN 1"/>
    <property type="match status" value="1"/>
</dbReference>
<keyword evidence="3" id="KW-0804">Transcription</keyword>
<dbReference type="InterPro" id="IPR050595">
    <property type="entry name" value="Bact_response_regulator"/>
</dbReference>
<dbReference type="Gene3D" id="1.20.140.160">
    <property type="match status" value="1"/>
</dbReference>
<evidence type="ECO:0000256" key="4">
    <source>
        <dbReference type="PROSITE-ProRule" id="PRU00169"/>
    </source>
</evidence>
<dbReference type="Pfam" id="PF22233">
    <property type="entry name" value="PhyR_sigma-like"/>
    <property type="match status" value="1"/>
</dbReference>
<dbReference type="Proteomes" id="UP000439113">
    <property type="component" value="Unassembled WGS sequence"/>
</dbReference>
<dbReference type="OrthoDB" id="9786101at2"/>
<comment type="caution">
    <text evidence="6">The sequence shown here is derived from an EMBL/GenBank/DDBJ whole genome shotgun (WGS) entry which is preliminary data.</text>
</comment>
<evidence type="ECO:0000256" key="2">
    <source>
        <dbReference type="ARBA" id="ARBA00023015"/>
    </source>
</evidence>
<feature type="domain" description="Response regulatory" evidence="5">
    <location>
        <begin position="138"/>
        <end position="251"/>
    </location>
</feature>
<dbReference type="AlphaFoldDB" id="A0A6N8DMC0"/>
<evidence type="ECO:0000259" key="5">
    <source>
        <dbReference type="PROSITE" id="PS50110"/>
    </source>
</evidence>
<dbReference type="InterPro" id="IPR053867">
    <property type="entry name" value="PhyR_sigma4"/>
</dbReference>
<dbReference type="PANTHER" id="PTHR44591:SF3">
    <property type="entry name" value="RESPONSE REGULATORY DOMAIN-CONTAINING PROTEIN"/>
    <property type="match status" value="1"/>
</dbReference>
<dbReference type="SMART" id="SM00448">
    <property type="entry name" value="REC"/>
    <property type="match status" value="1"/>
</dbReference>
<dbReference type="SUPFAM" id="SSF52172">
    <property type="entry name" value="CheY-like"/>
    <property type="match status" value="1"/>
</dbReference>
<dbReference type="InterPro" id="IPR001789">
    <property type="entry name" value="Sig_transdc_resp-reg_receiver"/>
</dbReference>
<reference evidence="6 7" key="1">
    <citation type="submission" date="2019-11" db="EMBL/GenBank/DDBJ databases">
        <title>Whole-genome sequence of a Rhodoblastus acidophilus DSM 142.</title>
        <authorList>
            <person name="Kyndt J.A."/>
            <person name="Meyer T.E."/>
        </authorList>
    </citation>
    <scope>NUCLEOTIDE SEQUENCE [LARGE SCALE GENOMIC DNA]</scope>
    <source>
        <strain evidence="6 7">DSM 142</strain>
    </source>
</reference>
<dbReference type="InterPro" id="IPR014605">
    <property type="entry name" value="Sig_resp-reg_PhyR"/>
</dbReference>
<dbReference type="Pfam" id="PF00072">
    <property type="entry name" value="Response_reg"/>
    <property type="match status" value="1"/>
</dbReference>
<name>A0A6N8DMC0_RHOAC</name>
<evidence type="ECO:0000313" key="7">
    <source>
        <dbReference type="Proteomes" id="UP000439113"/>
    </source>
</evidence>
<dbReference type="InterPro" id="IPR011006">
    <property type="entry name" value="CheY-like_superfamily"/>
</dbReference>
<feature type="modified residue" description="4-aspartylphosphate" evidence="4">
    <location>
        <position position="188"/>
    </location>
</feature>
<gene>
    <name evidence="6" type="ORF">GJ654_02830</name>
</gene>
<dbReference type="PROSITE" id="PS50110">
    <property type="entry name" value="RESPONSE_REGULATORY"/>
    <property type="match status" value="1"/>
</dbReference>